<evidence type="ECO:0000256" key="8">
    <source>
        <dbReference type="ARBA" id="ARBA00023014"/>
    </source>
</evidence>
<dbReference type="PhylomeDB" id="T1J532"/>
<feature type="short sequence motif" description="Cx2C motif 2" evidence="10">
    <location>
        <begin position="271"/>
        <end position="274"/>
    </location>
</feature>
<comment type="similarity">
    <text evidence="2 10">Belongs to the anamorsin family.</text>
</comment>
<evidence type="ECO:0000313" key="13">
    <source>
        <dbReference type="EnsemblMetazoa" id="SMAR008730-PA"/>
    </source>
</evidence>
<evidence type="ECO:0000259" key="11">
    <source>
        <dbReference type="Pfam" id="PF05093"/>
    </source>
</evidence>
<evidence type="ECO:0000256" key="5">
    <source>
        <dbReference type="ARBA" id="ARBA00022714"/>
    </source>
</evidence>
<comment type="subcellular location">
    <subcellularLocation>
        <location evidence="10">Cytoplasm</location>
    </subcellularLocation>
    <subcellularLocation>
        <location evidence="10">Mitochondrion intermembrane space</location>
    </subcellularLocation>
</comment>
<dbReference type="InterPro" id="IPR046408">
    <property type="entry name" value="CIAPIN1"/>
</dbReference>
<dbReference type="GO" id="GO:0005758">
    <property type="term" value="C:mitochondrial intermembrane space"/>
    <property type="evidence" value="ECO:0007669"/>
    <property type="project" value="UniProtKB-SubCell"/>
</dbReference>
<dbReference type="InterPro" id="IPR007785">
    <property type="entry name" value="Anamorsin"/>
</dbReference>
<sequence>MESHVKSGQQVLVVWKQLVAGEMLKDCVESLQKRVGKSGKVFLENVERLVMSNHKQSTFDVILSGVVPQSIVIHNDELLVEYLRILKPNGLLVLHEPVLESGEHPIVKVSSQVTCSLKLSGFLNIDDHKYESTIDTTVQQQMKEDYNIITDFHMLEIICNKPNFEIGSSCLLNLKKVNPDENTAKIWSISSSEIIDDDIIDSDQLLDEEDFLKPDPATLKVCGTTGKRKACKNCSCGLADELADEKGASSNNERKATSACGNCYLGDAFRCASCPYMGLPPFKSGEKVTLTEQQLKADL</sequence>
<feature type="short sequence motif" description="Cx2C motif 1" evidence="10">
    <location>
        <begin position="260"/>
        <end position="263"/>
    </location>
</feature>
<feature type="binding site" evidence="10">
    <location>
        <position position="263"/>
    </location>
    <ligand>
        <name>[4Fe-4S] cluster</name>
        <dbReference type="ChEBI" id="CHEBI:49883"/>
    </ligand>
</feature>
<dbReference type="eggNOG" id="KOG4020">
    <property type="taxonomic scope" value="Eukaryota"/>
</dbReference>
<evidence type="ECO:0000256" key="4">
    <source>
        <dbReference type="ARBA" id="ARBA00022490"/>
    </source>
</evidence>
<feature type="binding site" evidence="10">
    <location>
        <position position="234"/>
    </location>
    <ligand>
        <name>[2Fe-2S] cluster</name>
        <dbReference type="ChEBI" id="CHEBI:190135"/>
    </ligand>
</feature>
<feature type="binding site" evidence="10">
    <location>
        <position position="222"/>
    </location>
    <ligand>
        <name>[2Fe-2S] cluster</name>
        <dbReference type="ChEBI" id="CHEBI:190135"/>
    </ligand>
</feature>
<keyword evidence="3 10" id="KW-0004">4Fe-4S</keyword>
<proteinExistence type="inferred from homology"/>
<comment type="domain">
    <text evidence="10">The twin Cx2C motifs are involved in the recognition by the mitochondrial MIA40-ERV1 disulfide relay system. The formation of 2 disulfide bonds in the Cx2C motifs through dithiol/disulfide exchange reactions effectively traps the protein in the mitochondrial intermembrane space.</text>
</comment>
<dbReference type="EMBL" id="JH431850">
    <property type="status" value="NOT_ANNOTATED_CDS"/>
    <property type="molecule type" value="Genomic_DNA"/>
</dbReference>
<reference evidence="13" key="2">
    <citation type="submission" date="2015-02" db="UniProtKB">
        <authorList>
            <consortium name="EnsemblMetazoa"/>
        </authorList>
    </citation>
    <scope>IDENTIFICATION</scope>
</reference>
<dbReference type="SUPFAM" id="SSF53335">
    <property type="entry name" value="S-adenosyl-L-methionine-dependent methyltransferases"/>
    <property type="match status" value="1"/>
</dbReference>
<comment type="function">
    <text evidence="10">Component of the cytosolic iron-sulfur (Fe-S) protein assembly (CIA) machinery. Required for the maturation of extramitochondrial Fe-S proteins. Part of an electron transfer chain functioning in an early step of cytosolic Fe-S biogenesis, facilitating the de novo assembly of a [4Fe-4S] cluster on the cytosolic Fe-S scaffold complex. Electrons are transferred from NADPH via a FAD- and FMN-containing diflavin oxidoreductase. Together with the diflavin oxidoreductase, also required for the assembly of the diferric tyrosyl radical cofactor of ribonucleotide reductase (RNR), probably by providing electrons for reduction during radical cofactor maturation in the catalytic small subunit.</text>
</comment>
<evidence type="ECO:0000256" key="7">
    <source>
        <dbReference type="ARBA" id="ARBA00023004"/>
    </source>
</evidence>
<dbReference type="PANTHER" id="PTHR13273">
    <property type="entry name" value="ANAMORSIN"/>
    <property type="match status" value="1"/>
</dbReference>
<evidence type="ECO:0000259" key="12">
    <source>
        <dbReference type="Pfam" id="PF20922"/>
    </source>
</evidence>
<keyword evidence="4 10" id="KW-0963">Cytoplasm</keyword>
<evidence type="ECO:0000256" key="1">
    <source>
        <dbReference type="ARBA" id="ARBA00001966"/>
    </source>
</evidence>
<feature type="binding site" evidence="10">
    <location>
        <position position="271"/>
    </location>
    <ligand>
        <name>[4Fe-4S] cluster</name>
        <dbReference type="ChEBI" id="CHEBI:49883"/>
    </ligand>
</feature>
<keyword evidence="6 10" id="KW-0479">Metal-binding</keyword>
<comment type="caution">
    <text evidence="10">Lacks conserved residue(s) required for the propagation of feature annotation.</text>
</comment>
<feature type="region of interest" description="Fe-S binding site B" evidence="10">
    <location>
        <begin position="260"/>
        <end position="274"/>
    </location>
</feature>
<comment type="cofactor">
    <cofactor evidence="10">
        <name>[2Fe-2S] cluster</name>
        <dbReference type="ChEBI" id="CHEBI:190135"/>
    </cofactor>
</comment>
<dbReference type="InterPro" id="IPR029063">
    <property type="entry name" value="SAM-dependent_MTases_sf"/>
</dbReference>
<keyword evidence="5 10" id="KW-0001">2Fe-2S</keyword>
<evidence type="ECO:0000256" key="2">
    <source>
        <dbReference type="ARBA" id="ARBA00008169"/>
    </source>
</evidence>
<dbReference type="GO" id="GO:0009055">
    <property type="term" value="F:electron transfer activity"/>
    <property type="evidence" value="ECO:0007669"/>
    <property type="project" value="UniProtKB-UniRule"/>
</dbReference>
<dbReference type="GO" id="GO:0046872">
    <property type="term" value="F:metal ion binding"/>
    <property type="evidence" value="ECO:0007669"/>
    <property type="project" value="UniProtKB-KW"/>
</dbReference>
<feature type="binding site" evidence="10">
    <location>
        <position position="231"/>
    </location>
    <ligand>
        <name>[2Fe-2S] cluster</name>
        <dbReference type="ChEBI" id="CHEBI:190135"/>
    </ligand>
</feature>
<dbReference type="Pfam" id="PF05093">
    <property type="entry name" value="CIAPIN1"/>
    <property type="match status" value="1"/>
</dbReference>
<dbReference type="STRING" id="126957.T1J532"/>
<feature type="domain" description="Anamorsin C-terminal" evidence="11">
    <location>
        <begin position="255"/>
        <end position="290"/>
    </location>
</feature>
<protein>
    <recommendedName>
        <fullName evidence="10">Anamorsin homolog</fullName>
    </recommendedName>
    <alternativeName>
        <fullName evidence="10">Fe-S cluster assembly protein DRE2 homolog</fullName>
    </alternativeName>
</protein>
<comment type="cofactor">
    <cofactor evidence="1 10">
        <name>[4Fe-4S] cluster</name>
        <dbReference type="ChEBI" id="CHEBI:49883"/>
    </cofactor>
</comment>
<dbReference type="GO" id="GO:0051539">
    <property type="term" value="F:4 iron, 4 sulfur cluster binding"/>
    <property type="evidence" value="ECO:0007669"/>
    <property type="project" value="UniProtKB-KW"/>
</dbReference>
<evidence type="ECO:0000256" key="3">
    <source>
        <dbReference type="ARBA" id="ARBA00022485"/>
    </source>
</evidence>
<comment type="domain">
    <text evidence="10">The N-terminal domain has structural similarity with S-adenosyl-L-methionine-dependent methyltransferases, but does not bind S-adenosyl-L-methionine. It is required for correct assembly of the 2 Fe-S clusters.</text>
</comment>
<keyword evidence="9 10" id="KW-0496">Mitochondrion</keyword>
<dbReference type="InterPro" id="IPR049011">
    <property type="entry name" value="Anamorsin_N_metazoan"/>
</dbReference>
<reference evidence="14" key="1">
    <citation type="submission" date="2011-05" db="EMBL/GenBank/DDBJ databases">
        <authorList>
            <person name="Richards S.R."/>
            <person name="Qu J."/>
            <person name="Jiang H."/>
            <person name="Jhangiani S.N."/>
            <person name="Agravi P."/>
            <person name="Goodspeed R."/>
            <person name="Gross S."/>
            <person name="Mandapat C."/>
            <person name="Jackson L."/>
            <person name="Mathew T."/>
            <person name="Pu L."/>
            <person name="Thornton R."/>
            <person name="Saada N."/>
            <person name="Wilczek-Boney K.B."/>
            <person name="Lee S."/>
            <person name="Kovar C."/>
            <person name="Wu Y."/>
            <person name="Scherer S.E."/>
            <person name="Worley K.C."/>
            <person name="Muzny D.M."/>
            <person name="Gibbs R."/>
        </authorList>
    </citation>
    <scope>NUCLEOTIDE SEQUENCE</scope>
    <source>
        <strain evidence="14">Brora</strain>
    </source>
</reference>
<keyword evidence="8 10" id="KW-0411">Iron-sulfur</keyword>
<dbReference type="AlphaFoldDB" id="T1J532"/>
<evidence type="ECO:0000313" key="14">
    <source>
        <dbReference type="Proteomes" id="UP000014500"/>
    </source>
</evidence>
<evidence type="ECO:0000256" key="6">
    <source>
        <dbReference type="ARBA" id="ARBA00022723"/>
    </source>
</evidence>
<dbReference type="HAMAP" id="MF_03115">
    <property type="entry name" value="Anamorsin"/>
    <property type="match status" value="1"/>
</dbReference>
<dbReference type="Gene3D" id="3.40.50.150">
    <property type="entry name" value="Vaccinia Virus protein VP39"/>
    <property type="match status" value="1"/>
</dbReference>
<dbReference type="GO" id="GO:0051537">
    <property type="term" value="F:2 iron, 2 sulfur cluster binding"/>
    <property type="evidence" value="ECO:0007669"/>
    <property type="project" value="UniProtKB-UniRule"/>
</dbReference>
<comment type="subunit">
    <text evidence="10">Monomer.</text>
</comment>
<dbReference type="PANTHER" id="PTHR13273:SF14">
    <property type="entry name" value="ANAMORSIN"/>
    <property type="match status" value="1"/>
</dbReference>
<dbReference type="CDD" id="cd02440">
    <property type="entry name" value="AdoMet_MTases"/>
    <property type="match status" value="1"/>
</dbReference>
<feature type="binding site" evidence="10">
    <location>
        <position position="260"/>
    </location>
    <ligand>
        <name>[4Fe-4S] cluster</name>
        <dbReference type="ChEBI" id="CHEBI:49883"/>
    </ligand>
</feature>
<feature type="domain" description="Anamorsin N-terminal" evidence="12">
    <location>
        <begin position="8"/>
        <end position="169"/>
    </location>
</feature>
<feature type="binding site" evidence="10">
    <location>
        <position position="274"/>
    </location>
    <ligand>
        <name>[4Fe-4S] cluster</name>
        <dbReference type="ChEBI" id="CHEBI:49883"/>
    </ligand>
</feature>
<name>T1J532_STRMM</name>
<dbReference type="GO" id="GO:0016226">
    <property type="term" value="P:iron-sulfur cluster assembly"/>
    <property type="evidence" value="ECO:0007669"/>
    <property type="project" value="UniProtKB-UniRule"/>
</dbReference>
<dbReference type="OMA" id="GFINCRE"/>
<evidence type="ECO:0000256" key="9">
    <source>
        <dbReference type="ARBA" id="ARBA00023128"/>
    </source>
</evidence>
<dbReference type="Pfam" id="PF20922">
    <property type="entry name" value="Anamorsin_N"/>
    <property type="match status" value="1"/>
</dbReference>
<feature type="binding site" evidence="10">
    <location>
        <position position="236"/>
    </location>
    <ligand>
        <name>[2Fe-2S] cluster</name>
        <dbReference type="ChEBI" id="CHEBI:190135"/>
    </ligand>
</feature>
<evidence type="ECO:0000256" key="10">
    <source>
        <dbReference type="HAMAP-Rule" id="MF_03115"/>
    </source>
</evidence>
<keyword evidence="7 10" id="KW-0408">Iron</keyword>
<dbReference type="EnsemblMetazoa" id="SMAR008730-RA">
    <property type="protein sequence ID" value="SMAR008730-PA"/>
    <property type="gene ID" value="SMAR008730"/>
</dbReference>
<dbReference type="HOGENOM" id="CLU_064393_1_0_1"/>
<keyword evidence="14" id="KW-1185">Reference proteome</keyword>
<dbReference type="Proteomes" id="UP000014500">
    <property type="component" value="Unassembled WGS sequence"/>
</dbReference>
<organism evidence="13 14">
    <name type="scientific">Strigamia maritima</name>
    <name type="common">European centipede</name>
    <name type="synonym">Geophilus maritimus</name>
    <dbReference type="NCBI Taxonomy" id="126957"/>
    <lineage>
        <taxon>Eukaryota</taxon>
        <taxon>Metazoa</taxon>
        <taxon>Ecdysozoa</taxon>
        <taxon>Arthropoda</taxon>
        <taxon>Myriapoda</taxon>
        <taxon>Chilopoda</taxon>
        <taxon>Pleurostigmophora</taxon>
        <taxon>Geophilomorpha</taxon>
        <taxon>Linotaeniidae</taxon>
        <taxon>Strigamia</taxon>
    </lineage>
</organism>
<accession>T1J532</accession>
<comment type="domain">
    <text evidence="10">The C-terminal domain binds 2 Fe-S clusters but is otherwise mostly in an intrinsically disordered conformation.</text>
</comment>